<dbReference type="EMBL" id="AEYI02002325">
    <property type="protein sequence ID" value="KFG28634.1"/>
    <property type="molecule type" value="Genomic_DNA"/>
</dbReference>
<name>A0A086J916_TOXGO</name>
<organism evidence="2 3">
    <name type="scientific">Toxoplasma gondii p89</name>
    <dbReference type="NCBI Taxonomy" id="943119"/>
    <lineage>
        <taxon>Eukaryota</taxon>
        <taxon>Sar</taxon>
        <taxon>Alveolata</taxon>
        <taxon>Apicomplexa</taxon>
        <taxon>Conoidasida</taxon>
        <taxon>Coccidia</taxon>
        <taxon>Eucoccidiorida</taxon>
        <taxon>Eimeriorina</taxon>
        <taxon>Sarcocystidae</taxon>
        <taxon>Toxoplasma</taxon>
    </lineage>
</organism>
<evidence type="ECO:0000313" key="2">
    <source>
        <dbReference type="EMBL" id="KFG28634.1"/>
    </source>
</evidence>
<evidence type="ECO:0000256" key="1">
    <source>
        <dbReference type="SAM" id="MobiDB-lite"/>
    </source>
</evidence>
<dbReference type="OrthoDB" id="360388at2759"/>
<evidence type="ECO:0008006" key="4">
    <source>
        <dbReference type="Google" id="ProtNLM"/>
    </source>
</evidence>
<reference evidence="2 3" key="1">
    <citation type="submission" date="2014-03" db="EMBL/GenBank/DDBJ databases">
        <authorList>
            <person name="Sibley D."/>
            <person name="Venepally P."/>
            <person name="Karamycheva S."/>
            <person name="Hadjithomas M."/>
            <person name="Khan A."/>
            <person name="Brunk B."/>
            <person name="Roos D."/>
            <person name="Caler E."/>
            <person name="Lorenzi H."/>
        </authorList>
    </citation>
    <scope>NUCLEOTIDE SEQUENCE [LARGE SCALE GENOMIC DNA]</scope>
    <source>
        <strain evidence="3">p89</strain>
    </source>
</reference>
<dbReference type="VEuPathDB" id="ToxoDB:TGP89_311880"/>
<feature type="region of interest" description="Disordered" evidence="1">
    <location>
        <begin position="1"/>
        <end position="73"/>
    </location>
</feature>
<comment type="caution">
    <text evidence="2">The sequence shown here is derived from an EMBL/GenBank/DDBJ whole genome shotgun (WGS) entry which is preliminary data.</text>
</comment>
<dbReference type="Proteomes" id="UP000028828">
    <property type="component" value="Unassembled WGS sequence"/>
</dbReference>
<protein>
    <recommendedName>
        <fullName evidence="4">GYF domain protein</fullName>
    </recommendedName>
</protein>
<gene>
    <name evidence="2" type="ORF">TGP89_311880</name>
</gene>
<feature type="region of interest" description="Disordered" evidence="1">
    <location>
        <begin position="438"/>
        <end position="472"/>
    </location>
</feature>
<evidence type="ECO:0000313" key="3">
    <source>
        <dbReference type="Proteomes" id="UP000028828"/>
    </source>
</evidence>
<accession>A0A086J916</accession>
<dbReference type="AlphaFoldDB" id="A0A086J916"/>
<dbReference type="Gene3D" id="3.30.710.10">
    <property type="entry name" value="Potassium Channel Kv1.1, Chain A"/>
    <property type="match status" value="1"/>
</dbReference>
<dbReference type="InterPro" id="IPR011333">
    <property type="entry name" value="SKP1/BTB/POZ_sf"/>
</dbReference>
<sequence length="728" mass="81390">MDKLLQPIAISSRLDSSDESSDSWVRSRRRIYSSRHEGNESSPQRGNRTLGRSVGSDEEPLDGPSSQANERFPRLRDLKKLFSQVPSRTQKLWKYRDENGHVKGPMTALKLLKCIETGFIKGRGDKVLFTSVGDSEPPRRLADILPEILKDANLSMEKQTAPPVADAGGNQEIEVAAESPMQFADDAFSTEAVLDIQKLHKSFGSCDLVVWLVPPQERLQHLAEGATESQFTPPPKVFKIPVHSALLRISSPIWLKDLTVVEAKHRTKMKCNRDDDGRVLMKYVIESFHPAAIRAIIQYIYGYRHEVLQGDPFLQVAVYKEASRLEMKQLQKEVLRALSAPMNIGPLVSLAKAAEVMKVDQLLLEAIRILAGCAYALFSGMRHLELGPKGLQLLLLQDNIQLDEPQIYICANAWLAQQGVSHASASYRAASFADDPLSPSLAPHRRKERDFRQAEELAGTGSNSLTEPPPGVQRDMAMAVYRSIRFDSMSPSQIQVCRDPLLDSLLLEACLRKFSHLETKPRVFPWQGNDQFTVERDGGLYPVLLKRTSRSAPRFREAGTEPLIWAWTLGDSRLINEALWGIEVVRTAKGRLHFGIAVEDKTTQSRQVCYLDPAEKAFVTGTITNEPTAVSYRTVQPGGDVRWYRRLCDGDIVIVRVSVTTSAIHLSIQVLKSRSMRASYMLALRSPVCFPGQLLQRPFLAIWPFIEAVNIGDTLGVAELQVEAIDIP</sequence>
<proteinExistence type="predicted"/>